<evidence type="ECO:0000313" key="3">
    <source>
        <dbReference type="Proteomes" id="UP000049023"/>
    </source>
</evidence>
<organism evidence="2 3">
    <name type="scientific">Mycobacterium tuberculosis</name>
    <dbReference type="NCBI Taxonomy" id="1773"/>
    <lineage>
        <taxon>Bacteria</taxon>
        <taxon>Bacillati</taxon>
        <taxon>Actinomycetota</taxon>
        <taxon>Actinomycetes</taxon>
        <taxon>Mycobacteriales</taxon>
        <taxon>Mycobacteriaceae</taxon>
        <taxon>Mycobacterium</taxon>
        <taxon>Mycobacterium tuberculosis complex</taxon>
    </lineage>
</organism>
<gene>
    <name evidence="2" type="ORF">ERS027661_04610</name>
</gene>
<accession>A0A655ASK8</accession>
<dbReference type="AlphaFoldDB" id="A0A655ASK8"/>
<evidence type="ECO:0000313" key="2">
    <source>
        <dbReference type="EMBL" id="CKT64854.1"/>
    </source>
</evidence>
<sequence length="96" mass="10401">MDRHCGTVDDPGIQPDAGPLSQRVELRPNPRNLNRVHHACLWLPAMRGILGVEAGLDRISLGGGRFGVESPAVGNHELQFDQIQPGGLFGDRVLDL</sequence>
<dbReference type="AntiFam" id="ANF00133">
    <property type="entry name" value="Shadow ORF (opposite mccA)"/>
</dbReference>
<evidence type="ECO:0000256" key="1">
    <source>
        <dbReference type="SAM" id="MobiDB-lite"/>
    </source>
</evidence>
<reference evidence="2 3" key="1">
    <citation type="submission" date="2015-03" db="EMBL/GenBank/DDBJ databases">
        <authorList>
            <consortium name="Pathogen Informatics"/>
        </authorList>
    </citation>
    <scope>NUCLEOTIDE SEQUENCE [LARGE SCALE GENOMIC DNA]</scope>
    <source>
        <strain evidence="2 3">Bir 187</strain>
    </source>
</reference>
<dbReference type="Proteomes" id="UP000049023">
    <property type="component" value="Unassembled WGS sequence"/>
</dbReference>
<feature type="region of interest" description="Disordered" evidence="1">
    <location>
        <begin position="1"/>
        <end position="25"/>
    </location>
</feature>
<dbReference type="EMBL" id="CNFU01001671">
    <property type="protein sequence ID" value="CKT64854.1"/>
    <property type="molecule type" value="Genomic_DNA"/>
</dbReference>
<protein>
    <submittedName>
        <fullName evidence="2">Uncharacterized protein</fullName>
    </submittedName>
</protein>
<proteinExistence type="predicted"/>
<name>A0A655ASK8_MYCTX</name>